<dbReference type="EMBL" id="FNHB01000001">
    <property type="protein sequence ID" value="SDL55386.1"/>
    <property type="molecule type" value="Genomic_DNA"/>
</dbReference>
<keyword evidence="8 12" id="KW-0229">DNA integration</keyword>
<feature type="active site" evidence="12">
    <location>
        <position position="290"/>
    </location>
</feature>
<dbReference type="GO" id="GO:0006313">
    <property type="term" value="P:DNA transposition"/>
    <property type="evidence" value="ECO:0007669"/>
    <property type="project" value="UniProtKB-UniRule"/>
</dbReference>
<keyword evidence="10 12" id="KW-0233">DNA recombination</keyword>
<dbReference type="GO" id="GO:0007059">
    <property type="term" value="P:chromosome segregation"/>
    <property type="evidence" value="ECO:0007669"/>
    <property type="project" value="UniProtKB-UniRule"/>
</dbReference>
<dbReference type="InterPro" id="IPR023009">
    <property type="entry name" value="Tyrosine_recombinase_XerC/XerD"/>
</dbReference>
<keyword evidence="7 12" id="KW-0159">Chromosome partition</keyword>
<dbReference type="NCBIfam" id="TIGR02224">
    <property type="entry name" value="recomb_XerC"/>
    <property type="match status" value="1"/>
</dbReference>
<dbReference type="PANTHER" id="PTHR30349:SF81">
    <property type="entry name" value="TYROSINE RECOMBINASE XERC"/>
    <property type="match status" value="1"/>
</dbReference>
<evidence type="ECO:0000256" key="11">
    <source>
        <dbReference type="ARBA" id="ARBA00023306"/>
    </source>
</evidence>
<gene>
    <name evidence="12" type="primary">xerD</name>
    <name evidence="15" type="ORF">SAMN04488502_101182</name>
</gene>
<dbReference type="PANTHER" id="PTHR30349">
    <property type="entry name" value="PHAGE INTEGRASE-RELATED"/>
    <property type="match status" value="1"/>
</dbReference>
<comment type="subcellular location">
    <subcellularLocation>
        <location evidence="1 12">Cytoplasm</location>
    </subcellularLocation>
</comment>
<protein>
    <recommendedName>
        <fullName evidence="4 12">Tyrosine recombinase XerD</fullName>
    </recommendedName>
</protein>
<dbReference type="SUPFAM" id="SSF56349">
    <property type="entry name" value="DNA breaking-rejoining enzymes"/>
    <property type="match status" value="1"/>
</dbReference>
<dbReference type="Pfam" id="PF00589">
    <property type="entry name" value="Phage_integrase"/>
    <property type="match status" value="1"/>
</dbReference>
<evidence type="ECO:0000256" key="5">
    <source>
        <dbReference type="ARBA" id="ARBA00022490"/>
    </source>
</evidence>
<dbReference type="AlphaFoldDB" id="A0A1G9L0P5"/>
<dbReference type="InterPro" id="IPR050090">
    <property type="entry name" value="Tyrosine_recombinase_XerCD"/>
</dbReference>
<comment type="subunit">
    <text evidence="12">Forms a cyclic heterotetrameric complex composed of two molecules of XerC and two molecules of XerD.</text>
</comment>
<evidence type="ECO:0000256" key="10">
    <source>
        <dbReference type="ARBA" id="ARBA00023172"/>
    </source>
</evidence>
<evidence type="ECO:0000256" key="8">
    <source>
        <dbReference type="ARBA" id="ARBA00022908"/>
    </source>
</evidence>
<dbReference type="InterPro" id="IPR011931">
    <property type="entry name" value="Recomb_XerC"/>
</dbReference>
<dbReference type="PROSITE" id="PS51898">
    <property type="entry name" value="TYR_RECOMBINASE"/>
    <property type="match status" value="1"/>
</dbReference>
<evidence type="ECO:0000256" key="7">
    <source>
        <dbReference type="ARBA" id="ARBA00022829"/>
    </source>
</evidence>
<dbReference type="InterPro" id="IPR010998">
    <property type="entry name" value="Integrase_recombinase_N"/>
</dbReference>
<accession>A0A1G9L0P5</accession>
<evidence type="ECO:0000256" key="1">
    <source>
        <dbReference type="ARBA" id="ARBA00004496"/>
    </source>
</evidence>
<evidence type="ECO:0000256" key="9">
    <source>
        <dbReference type="ARBA" id="ARBA00023125"/>
    </source>
</evidence>
<keyword evidence="16" id="KW-1185">Reference proteome</keyword>
<dbReference type="GO" id="GO:0003677">
    <property type="term" value="F:DNA binding"/>
    <property type="evidence" value="ECO:0007669"/>
    <property type="project" value="UniProtKB-UniRule"/>
</dbReference>
<sequence length="318" mass="36272">MWNSFKVSAWAVRIGNWEKGGKEMEGYVNEFINYLAVERGLAQNTLESYGRDLRQFETYLQSGKMEILKDSNRNTILGYLSNLQSKGRAVSTISRNLAAIKSFYQYLVRERYIDKDPAASLESPKLEKKLPKILSITEVEELLKQPNTLLPTGLRDKAMLELLYATGIRVSELISLNISDANLDMGYIKCYGKGSKERIVPLGSIAAKCVQEYIAKGRPKLVRTYEEPSLFVNHHGNRLTRQGFWKIIKKYAQEASITKEITPHTLRHSFATHLLENGADLRSVQEMLGHADISTTQIYTHVTKNRLKEVYDKTHPRA</sequence>
<dbReference type="GO" id="GO:0005737">
    <property type="term" value="C:cytoplasm"/>
    <property type="evidence" value="ECO:0007669"/>
    <property type="project" value="UniProtKB-SubCell"/>
</dbReference>
<dbReference type="PROSITE" id="PS51900">
    <property type="entry name" value="CB"/>
    <property type="match status" value="1"/>
</dbReference>
<dbReference type="CDD" id="cd00798">
    <property type="entry name" value="INT_XerDC_C"/>
    <property type="match status" value="1"/>
</dbReference>
<evidence type="ECO:0000313" key="16">
    <source>
        <dbReference type="Proteomes" id="UP000214880"/>
    </source>
</evidence>
<reference evidence="15 16" key="1">
    <citation type="submission" date="2016-10" db="EMBL/GenBank/DDBJ databases">
        <authorList>
            <person name="de Groot N.N."/>
        </authorList>
    </citation>
    <scope>NUCLEOTIDE SEQUENCE [LARGE SCALE GENOMIC DNA]</scope>
    <source>
        <strain evidence="15 16">DSM 1736</strain>
    </source>
</reference>
<evidence type="ECO:0000256" key="3">
    <source>
        <dbReference type="ARBA" id="ARBA00010450"/>
    </source>
</evidence>
<dbReference type="NCBIfam" id="NF040815">
    <property type="entry name" value="recomb_XerA_Arch"/>
    <property type="match status" value="1"/>
</dbReference>
<dbReference type="GO" id="GO:0051301">
    <property type="term" value="P:cell division"/>
    <property type="evidence" value="ECO:0007669"/>
    <property type="project" value="UniProtKB-UniRule"/>
</dbReference>
<feature type="active site" evidence="12">
    <location>
        <position position="193"/>
    </location>
</feature>
<evidence type="ECO:0000256" key="6">
    <source>
        <dbReference type="ARBA" id="ARBA00022618"/>
    </source>
</evidence>
<evidence type="ECO:0000259" key="13">
    <source>
        <dbReference type="PROSITE" id="PS51898"/>
    </source>
</evidence>
<dbReference type="Gene3D" id="1.10.150.130">
    <property type="match status" value="1"/>
</dbReference>
<evidence type="ECO:0000256" key="12">
    <source>
        <dbReference type="HAMAP-Rule" id="MF_01807"/>
    </source>
</evidence>
<comment type="function">
    <text evidence="12">Site-specific tyrosine recombinase, which acts by catalyzing the cutting and rejoining of the recombining DNA molecules. The XerC-XerD complex is essential to convert dimers of the bacterial chromosome into monomers to permit their segregation at cell division. It also contributes to the segregational stability of plasmids.</text>
</comment>
<dbReference type="HAMAP" id="MF_01807">
    <property type="entry name" value="Recomb_XerD"/>
    <property type="match status" value="1"/>
</dbReference>
<keyword evidence="11 12" id="KW-0131">Cell cycle</keyword>
<dbReference type="InterPro" id="IPR044068">
    <property type="entry name" value="CB"/>
</dbReference>
<dbReference type="InterPro" id="IPR011010">
    <property type="entry name" value="DNA_brk_join_enz"/>
</dbReference>
<dbReference type="InterPro" id="IPR011932">
    <property type="entry name" value="Recomb_XerD"/>
</dbReference>
<keyword evidence="5 12" id="KW-0963">Cytoplasm</keyword>
<feature type="active site" evidence="12">
    <location>
        <position position="169"/>
    </location>
</feature>
<comment type="similarity">
    <text evidence="2">Belongs to the 'phage' integrase family. XerC subfamily.</text>
</comment>
<dbReference type="InterPro" id="IPR004107">
    <property type="entry name" value="Integrase_SAM-like_N"/>
</dbReference>
<dbReference type="Gene3D" id="1.10.443.10">
    <property type="entry name" value="Intergrase catalytic core"/>
    <property type="match status" value="1"/>
</dbReference>
<dbReference type="NCBIfam" id="NF001399">
    <property type="entry name" value="PRK00283.1"/>
    <property type="match status" value="1"/>
</dbReference>
<dbReference type="InterPro" id="IPR013762">
    <property type="entry name" value="Integrase-like_cat_sf"/>
</dbReference>
<feature type="active site" evidence="12">
    <location>
        <position position="264"/>
    </location>
</feature>
<dbReference type="HAMAP" id="MF_01808">
    <property type="entry name" value="Recomb_XerC_XerD"/>
    <property type="match status" value="1"/>
</dbReference>
<dbReference type="GO" id="GO:0009037">
    <property type="term" value="F:tyrosine-based site-specific recombinase activity"/>
    <property type="evidence" value="ECO:0007669"/>
    <property type="project" value="UniProtKB-UniRule"/>
</dbReference>
<proteinExistence type="inferred from homology"/>
<evidence type="ECO:0000313" key="15">
    <source>
        <dbReference type="EMBL" id="SDL55386.1"/>
    </source>
</evidence>
<dbReference type="STRING" id="146817.SAMN04488502_101182"/>
<dbReference type="Proteomes" id="UP000214880">
    <property type="component" value="Unassembled WGS sequence"/>
</dbReference>
<keyword evidence="6 12" id="KW-0132">Cell division</keyword>
<feature type="active site" description="O-(3'-phospho-DNA)-tyrosine intermediate" evidence="12">
    <location>
        <position position="299"/>
    </location>
</feature>
<comment type="similarity">
    <text evidence="3 12">Belongs to the 'phage' integrase family. XerD subfamily.</text>
</comment>
<organism evidence="15 16">
    <name type="scientific">Dendrosporobacter quercicolus</name>
    <dbReference type="NCBI Taxonomy" id="146817"/>
    <lineage>
        <taxon>Bacteria</taxon>
        <taxon>Bacillati</taxon>
        <taxon>Bacillota</taxon>
        <taxon>Negativicutes</taxon>
        <taxon>Selenomonadales</taxon>
        <taxon>Sporomusaceae</taxon>
        <taxon>Dendrosporobacter</taxon>
    </lineage>
</organism>
<name>A0A1G9L0P5_9FIRM</name>
<keyword evidence="9 12" id="KW-0238">DNA-binding</keyword>
<feature type="domain" description="Tyr recombinase" evidence="13">
    <location>
        <begin position="129"/>
        <end position="312"/>
    </location>
</feature>
<evidence type="ECO:0000259" key="14">
    <source>
        <dbReference type="PROSITE" id="PS51900"/>
    </source>
</evidence>
<feature type="domain" description="Core-binding (CB)" evidence="14">
    <location>
        <begin position="22"/>
        <end position="108"/>
    </location>
</feature>
<evidence type="ECO:0000256" key="2">
    <source>
        <dbReference type="ARBA" id="ARBA00006657"/>
    </source>
</evidence>
<dbReference type="Pfam" id="PF02899">
    <property type="entry name" value="Phage_int_SAM_1"/>
    <property type="match status" value="1"/>
</dbReference>
<evidence type="ECO:0000256" key="4">
    <source>
        <dbReference type="ARBA" id="ARBA00015810"/>
    </source>
</evidence>
<feature type="active site" evidence="12">
    <location>
        <position position="267"/>
    </location>
</feature>
<dbReference type="NCBIfam" id="TIGR02225">
    <property type="entry name" value="recomb_XerD"/>
    <property type="match status" value="1"/>
</dbReference>
<dbReference type="InterPro" id="IPR002104">
    <property type="entry name" value="Integrase_catalytic"/>
</dbReference>